<proteinExistence type="predicted"/>
<reference evidence="3 4" key="1">
    <citation type="submission" date="2012-05" db="EMBL/GenBank/DDBJ databases">
        <title>Finished chromosome of genome of Chamaesiphon sp. PCC 6605.</title>
        <authorList>
            <consortium name="US DOE Joint Genome Institute"/>
            <person name="Gugger M."/>
            <person name="Coursin T."/>
            <person name="Rippka R."/>
            <person name="Tandeau De Marsac N."/>
            <person name="Huntemann M."/>
            <person name="Wei C.-L."/>
            <person name="Han J."/>
            <person name="Detter J.C."/>
            <person name="Han C."/>
            <person name="Tapia R."/>
            <person name="Chen A."/>
            <person name="Kyrpides N."/>
            <person name="Mavromatis K."/>
            <person name="Markowitz V."/>
            <person name="Szeto E."/>
            <person name="Ivanova N."/>
            <person name="Pagani I."/>
            <person name="Pati A."/>
            <person name="Goodwin L."/>
            <person name="Nordberg H.P."/>
            <person name="Cantor M.N."/>
            <person name="Hua S.X."/>
            <person name="Woyke T."/>
            <person name="Kerfeld C.A."/>
        </authorList>
    </citation>
    <scope>NUCLEOTIDE SEQUENCE [LARGE SCALE GENOMIC DNA]</scope>
    <source>
        <strain evidence="4">ATCC 27169 / PCC 6605</strain>
    </source>
</reference>
<feature type="domain" description="Magnetosome protein MamS/MamX" evidence="2">
    <location>
        <begin position="48"/>
        <end position="136"/>
    </location>
</feature>
<keyword evidence="4" id="KW-1185">Reference proteome</keyword>
<dbReference type="EMBL" id="CP003600">
    <property type="protein sequence ID" value="AFY91934.1"/>
    <property type="molecule type" value="Genomic_DNA"/>
</dbReference>
<sequence>MKRMTMALLLVASMGFMAPGEVRAEAPTPTRGCWSREVAARPSVDPQTVTTVKGRVVAIEHNDKNQPIAAKQVVTWARVKTDSGEVKSVYLGAEKALNKQNLKVKVRDVVEIQGVQMPQAQQPTILANSVKKGDRVWKIANFITKPTSAKSCGYTG</sequence>
<evidence type="ECO:0000256" key="1">
    <source>
        <dbReference type="SAM" id="SignalP"/>
    </source>
</evidence>
<dbReference type="AlphaFoldDB" id="K9UCJ7"/>
<protein>
    <recommendedName>
        <fullName evidence="2">Magnetosome protein MamS/MamX domain-containing protein</fullName>
    </recommendedName>
</protein>
<dbReference type="Pfam" id="PF26390">
    <property type="entry name" value="MamS_MamX"/>
    <property type="match status" value="1"/>
</dbReference>
<evidence type="ECO:0000313" key="3">
    <source>
        <dbReference type="EMBL" id="AFY91934.1"/>
    </source>
</evidence>
<feature type="signal peptide" evidence="1">
    <location>
        <begin position="1"/>
        <end position="24"/>
    </location>
</feature>
<dbReference type="InterPro" id="IPR058837">
    <property type="entry name" value="MamS_MamX_dom"/>
</dbReference>
<dbReference type="KEGG" id="cmp:Cha6605_0658"/>
<evidence type="ECO:0000313" key="4">
    <source>
        <dbReference type="Proteomes" id="UP000010366"/>
    </source>
</evidence>
<dbReference type="HOGENOM" id="CLU_1683423_0_0_3"/>
<keyword evidence="1" id="KW-0732">Signal</keyword>
<organism evidence="3 4">
    <name type="scientific">Chamaesiphon minutus (strain ATCC 27169 / PCC 6605)</name>
    <dbReference type="NCBI Taxonomy" id="1173020"/>
    <lineage>
        <taxon>Bacteria</taxon>
        <taxon>Bacillati</taxon>
        <taxon>Cyanobacteriota</taxon>
        <taxon>Cyanophyceae</taxon>
        <taxon>Gomontiellales</taxon>
        <taxon>Chamaesiphonaceae</taxon>
        <taxon>Chamaesiphon</taxon>
    </lineage>
</organism>
<name>K9UCJ7_CHAP6</name>
<feature type="chain" id="PRO_5003936348" description="Magnetosome protein MamS/MamX domain-containing protein" evidence="1">
    <location>
        <begin position="25"/>
        <end position="156"/>
    </location>
</feature>
<accession>K9UCJ7</accession>
<evidence type="ECO:0000259" key="2">
    <source>
        <dbReference type="Pfam" id="PF26390"/>
    </source>
</evidence>
<gene>
    <name evidence="3" type="ORF">Cha6605_0658</name>
</gene>
<dbReference type="Proteomes" id="UP000010366">
    <property type="component" value="Chromosome"/>
</dbReference>